<reference evidence="3 4" key="1">
    <citation type="submission" date="2017-04" db="EMBL/GenBank/DDBJ databases">
        <title>Comparative genome analysis of Subtercola boreus.</title>
        <authorList>
            <person name="Cho Y.-J."/>
            <person name="Cho A."/>
            <person name="Kim O.-S."/>
            <person name="Lee J.-I."/>
        </authorList>
    </citation>
    <scope>NUCLEOTIDE SEQUENCE [LARGE SCALE GENOMIC DNA]</scope>
    <source>
        <strain evidence="3 4">P28004</strain>
    </source>
</reference>
<dbReference type="RefSeq" id="WP_116419194.1">
    <property type="nucleotide sequence ID" value="NZ_NBXC01000024.1"/>
</dbReference>
<dbReference type="PANTHER" id="PTHR22602:SF0">
    <property type="entry name" value="TRANSFERASE CAF17, MITOCHONDRIAL-RELATED"/>
    <property type="match status" value="1"/>
</dbReference>
<dbReference type="PANTHER" id="PTHR22602">
    <property type="entry name" value="TRANSFERASE CAF17, MITOCHONDRIAL-RELATED"/>
    <property type="match status" value="1"/>
</dbReference>
<dbReference type="EMBL" id="NBXE01000029">
    <property type="protein sequence ID" value="RFA25963.1"/>
    <property type="molecule type" value="Genomic_DNA"/>
</dbReference>
<dbReference type="SUPFAM" id="SSF103025">
    <property type="entry name" value="Folate-binding domain"/>
    <property type="match status" value="1"/>
</dbReference>
<feature type="domain" description="Aminomethyltransferase C-terminal" evidence="2">
    <location>
        <begin position="282"/>
        <end position="332"/>
    </location>
</feature>
<evidence type="ECO:0000256" key="1">
    <source>
        <dbReference type="ARBA" id="ARBA00022946"/>
    </source>
</evidence>
<comment type="caution">
    <text evidence="3">The sequence shown here is derived from an EMBL/GenBank/DDBJ whole genome shotgun (WGS) entry which is preliminary data.</text>
</comment>
<keyword evidence="1" id="KW-0809">Transit peptide</keyword>
<accession>A0A3E0WBB1</accession>
<evidence type="ECO:0000313" key="4">
    <source>
        <dbReference type="Proteomes" id="UP000257080"/>
    </source>
</evidence>
<dbReference type="GO" id="GO:0016226">
    <property type="term" value="P:iron-sulfur cluster assembly"/>
    <property type="evidence" value="ECO:0007669"/>
    <property type="project" value="TreeGrafter"/>
</dbReference>
<dbReference type="InterPro" id="IPR029043">
    <property type="entry name" value="GcvT/YgfZ_C"/>
</dbReference>
<dbReference type="Pfam" id="PF08669">
    <property type="entry name" value="GCV_T_C"/>
    <property type="match status" value="1"/>
</dbReference>
<organism evidence="3 4">
    <name type="scientific">Subtercola boreus</name>
    <dbReference type="NCBI Taxonomy" id="120213"/>
    <lineage>
        <taxon>Bacteria</taxon>
        <taxon>Bacillati</taxon>
        <taxon>Actinomycetota</taxon>
        <taxon>Actinomycetes</taxon>
        <taxon>Micrococcales</taxon>
        <taxon>Microbacteriaceae</taxon>
        <taxon>Subtercola</taxon>
    </lineage>
</organism>
<dbReference type="SUPFAM" id="SSF101790">
    <property type="entry name" value="Aminomethyltransferase beta-barrel domain"/>
    <property type="match status" value="1"/>
</dbReference>
<gene>
    <name evidence="3" type="ORF">B7R25_11950</name>
</gene>
<dbReference type="NCBIfam" id="TIGR03317">
    <property type="entry name" value="ygfZ_signature"/>
    <property type="match status" value="1"/>
</dbReference>
<dbReference type="Proteomes" id="UP000257080">
    <property type="component" value="Unassembled WGS sequence"/>
</dbReference>
<protein>
    <submittedName>
        <fullName evidence="3">Folate-binding protein YgfZ</fullName>
    </submittedName>
</protein>
<sequence>MDRSPFLSLPGAVEASGADVGVPAHYGNPLREQRMLVAGALVDLSSRGVISVTGPDRLSWLDSVTSQALKRLAPGDSAETLLLDPSGRVEHAIRVLDDGVTAWLLVDGPETAALTTWLDRMRFMLRVEVADRSAEFATVGWLAAVAADSGAAEVLAPFIAAPHDVPLTWVDPWTEVVEGGTQYAAVDAHPAEEFPWHETLIARSSLHDLVSAVRDGSVPVAGVLAFEALRIAAWRPRFTTEADEKLLPHEVDWIRSAVHLSKGCYRGQETVAKVHNLGHPPRRLVMLHLDGSDAVLPAPGDQVLLADQAVGHITASALHYELGPIALALVRRTTPTDAILVARSEDILVAASQQTIVPPEAGAAVGRIPRLPRLGAQRR</sequence>
<dbReference type="AlphaFoldDB" id="A0A3E0WBB1"/>
<evidence type="ECO:0000313" key="3">
    <source>
        <dbReference type="EMBL" id="RFA25963.1"/>
    </source>
</evidence>
<dbReference type="OrthoDB" id="9796287at2"/>
<dbReference type="Gene3D" id="3.30.1360.120">
    <property type="entry name" value="Probable tRNA modification gtpase trme, domain 1"/>
    <property type="match status" value="1"/>
</dbReference>
<dbReference type="InterPro" id="IPR045179">
    <property type="entry name" value="YgfZ/GcvT"/>
</dbReference>
<evidence type="ECO:0000259" key="2">
    <source>
        <dbReference type="Pfam" id="PF08669"/>
    </source>
</evidence>
<dbReference type="InterPro" id="IPR027266">
    <property type="entry name" value="TrmE/GcvT-like"/>
</dbReference>
<name>A0A3E0WBB1_9MICO</name>
<dbReference type="InterPro" id="IPR013977">
    <property type="entry name" value="GcvT_C"/>
</dbReference>
<dbReference type="InterPro" id="IPR017703">
    <property type="entry name" value="YgfZ/GCV_T_CS"/>
</dbReference>
<proteinExistence type="predicted"/>